<name>A0A1M5SMH7_9FIRM</name>
<protein>
    <submittedName>
        <fullName evidence="1">Uncharacterized protein</fullName>
    </submittedName>
</protein>
<sequence>MLHNKLDIIINDSFTLEDFTKLLKDFSKDKKLVFGITEYLDFFVDDYHDYDVKSFILKIKQNFFERFIISNKEINRLKNETTMNLDFSNDTFYIVKNIDEIEKFIKLDHFSFTALIVEKNIVTHVFFYTEHMDDMIIVVDCKPESDFKSFLDEYSKKHKKNVSILYS</sequence>
<keyword evidence="2" id="KW-1185">Reference proteome</keyword>
<dbReference type="EMBL" id="FQXH01000021">
    <property type="protein sequence ID" value="SHH39478.1"/>
    <property type="molecule type" value="Genomic_DNA"/>
</dbReference>
<dbReference type="RefSeq" id="WP_072725728.1">
    <property type="nucleotide sequence ID" value="NZ_FQXH01000021.1"/>
</dbReference>
<organism evidence="1 2">
    <name type="scientific">Tepidibacter thalassicus DSM 15285</name>
    <dbReference type="NCBI Taxonomy" id="1123350"/>
    <lineage>
        <taxon>Bacteria</taxon>
        <taxon>Bacillati</taxon>
        <taxon>Bacillota</taxon>
        <taxon>Clostridia</taxon>
        <taxon>Peptostreptococcales</taxon>
        <taxon>Peptostreptococcaceae</taxon>
        <taxon>Tepidibacter</taxon>
    </lineage>
</organism>
<dbReference type="OrthoDB" id="9828039at2"/>
<gene>
    <name evidence="1" type="ORF">SAMN02744040_01824</name>
</gene>
<dbReference type="Proteomes" id="UP000242520">
    <property type="component" value="Unassembled WGS sequence"/>
</dbReference>
<evidence type="ECO:0000313" key="1">
    <source>
        <dbReference type="EMBL" id="SHH39478.1"/>
    </source>
</evidence>
<evidence type="ECO:0000313" key="2">
    <source>
        <dbReference type="Proteomes" id="UP000242520"/>
    </source>
</evidence>
<dbReference type="AlphaFoldDB" id="A0A1M5SMH7"/>
<proteinExistence type="predicted"/>
<dbReference type="STRING" id="1123350.SAMN02744040_01824"/>
<reference evidence="2" key="1">
    <citation type="submission" date="2016-11" db="EMBL/GenBank/DDBJ databases">
        <authorList>
            <person name="Varghese N."/>
            <person name="Submissions S."/>
        </authorList>
    </citation>
    <scope>NUCLEOTIDE SEQUENCE [LARGE SCALE GENOMIC DNA]</scope>
    <source>
        <strain evidence="2">DSM 15285</strain>
    </source>
</reference>
<accession>A0A1M5SMH7</accession>